<dbReference type="PATRIC" id="fig|1261.5.peg.1040"/>
<dbReference type="Proteomes" id="UP000070326">
    <property type="component" value="Unassembled WGS sequence"/>
</dbReference>
<protein>
    <submittedName>
        <fullName evidence="1">Uncharacterized protein</fullName>
    </submittedName>
</protein>
<accession>A0A135YTC2</accession>
<dbReference type="EMBL" id="LSQZ01000045">
    <property type="protein sequence ID" value="KXI12627.1"/>
    <property type="molecule type" value="Genomic_DNA"/>
</dbReference>
<gene>
    <name evidence="1" type="ORF">HMPREF3195_01037</name>
</gene>
<reference evidence="1 2" key="1">
    <citation type="submission" date="2016-02" db="EMBL/GenBank/DDBJ databases">
        <authorList>
            <person name="Wen L."/>
            <person name="He K."/>
            <person name="Yang H."/>
        </authorList>
    </citation>
    <scope>NUCLEOTIDE SEQUENCE [LARGE SCALE GENOMIC DNA]</scope>
    <source>
        <strain evidence="1 2">MJR8628A</strain>
    </source>
</reference>
<organism evidence="1 2">
    <name type="scientific">Peptostreptococcus anaerobius</name>
    <dbReference type="NCBI Taxonomy" id="1261"/>
    <lineage>
        <taxon>Bacteria</taxon>
        <taxon>Bacillati</taxon>
        <taxon>Bacillota</taxon>
        <taxon>Clostridia</taxon>
        <taxon>Peptostreptococcales</taxon>
        <taxon>Peptostreptococcaceae</taxon>
        <taxon>Peptostreptococcus</taxon>
    </lineage>
</organism>
<sequence length="39" mass="4632">MYQKEDLSEVTFGVSKIDSSTVNYYYEIKSDIRGERHEN</sequence>
<proteinExistence type="predicted"/>
<comment type="caution">
    <text evidence="1">The sequence shown here is derived from an EMBL/GenBank/DDBJ whole genome shotgun (WGS) entry which is preliminary data.</text>
</comment>
<name>A0A135YTC2_9FIRM</name>
<evidence type="ECO:0000313" key="2">
    <source>
        <dbReference type="Proteomes" id="UP000070326"/>
    </source>
</evidence>
<dbReference type="AlphaFoldDB" id="A0A135YTC2"/>
<evidence type="ECO:0000313" key="1">
    <source>
        <dbReference type="EMBL" id="KXI12627.1"/>
    </source>
</evidence>